<organism evidence="2 3">
    <name type="scientific">Photorhabdus australis subsp. thailandensis</name>
    <dbReference type="NCBI Taxonomy" id="2805096"/>
    <lineage>
        <taxon>Bacteria</taxon>
        <taxon>Pseudomonadati</taxon>
        <taxon>Pseudomonadota</taxon>
        <taxon>Gammaproteobacteria</taxon>
        <taxon>Enterobacterales</taxon>
        <taxon>Morganellaceae</taxon>
        <taxon>Photorhabdus</taxon>
    </lineage>
</organism>
<feature type="transmembrane region" description="Helical" evidence="1">
    <location>
        <begin position="7"/>
        <end position="32"/>
    </location>
</feature>
<reference evidence="2 3" key="1">
    <citation type="submission" date="2015-12" db="EMBL/GenBank/DDBJ databases">
        <title>Genome comparisons provide insights into the role of secondary metabolites in the pathogenic phase of the Photorhabdus life cycle.</title>
        <authorList>
            <person name="Tobias N.J."/>
            <person name="Mishra B."/>
            <person name="Gupta D.K."/>
            <person name="Thines M."/>
            <person name="Stinear T.P."/>
            <person name="Bode H.B."/>
        </authorList>
    </citation>
    <scope>NUCLEOTIDE SEQUENCE [LARGE SCALE GENOMIC DNA]</scope>
    <source>
        <strain evidence="2 3">PB68.1</strain>
    </source>
</reference>
<protein>
    <submittedName>
        <fullName evidence="2">Uncharacterized protein</fullName>
    </submittedName>
</protein>
<keyword evidence="1" id="KW-1133">Transmembrane helix</keyword>
<comment type="caution">
    <text evidence="2">The sequence shown here is derived from an EMBL/GenBank/DDBJ whole genome shotgun (WGS) entry which is preliminary data.</text>
</comment>
<keyword evidence="1" id="KW-0472">Membrane</keyword>
<gene>
    <name evidence="2" type="ORF">Ppb6_00518</name>
</gene>
<evidence type="ECO:0000313" key="2">
    <source>
        <dbReference type="EMBL" id="OCQ54207.1"/>
    </source>
</evidence>
<keyword evidence="1" id="KW-0812">Transmembrane</keyword>
<keyword evidence="3" id="KW-1185">Reference proteome</keyword>
<sequence length="38" mass="4605">MMKLLRIIFAVIVFYSLFVGMMQVLSINFYIFSDYFGW</sequence>
<dbReference type="EMBL" id="LOMY01000018">
    <property type="protein sequence ID" value="OCQ54207.1"/>
    <property type="molecule type" value="Genomic_DNA"/>
</dbReference>
<dbReference type="AlphaFoldDB" id="A0A1C0U8G3"/>
<name>A0A1C0U8G3_9GAMM</name>
<dbReference type="Proteomes" id="UP000093476">
    <property type="component" value="Unassembled WGS sequence"/>
</dbReference>
<evidence type="ECO:0000256" key="1">
    <source>
        <dbReference type="SAM" id="Phobius"/>
    </source>
</evidence>
<accession>A0A1C0U8G3</accession>
<evidence type="ECO:0000313" key="3">
    <source>
        <dbReference type="Proteomes" id="UP000093476"/>
    </source>
</evidence>
<proteinExistence type="predicted"/>